<feature type="compositionally biased region" description="Basic residues" evidence="1">
    <location>
        <begin position="140"/>
        <end position="156"/>
    </location>
</feature>
<accession>Q9APK1</accession>
<organism evidence="2">
    <name type="scientific">Hyphomicrobium chloromethanicum</name>
    <dbReference type="NCBI Taxonomy" id="51783"/>
    <lineage>
        <taxon>Bacteria</taxon>
        <taxon>Pseudomonadati</taxon>
        <taxon>Pseudomonadota</taxon>
        <taxon>Alphaproteobacteria</taxon>
        <taxon>Hyphomicrobiales</taxon>
        <taxon>Hyphomicrobiaceae</taxon>
        <taxon>Hyphomicrobium</taxon>
    </lineage>
</organism>
<feature type="compositionally biased region" description="Polar residues" evidence="1">
    <location>
        <begin position="167"/>
        <end position="180"/>
    </location>
</feature>
<reference evidence="2" key="2">
    <citation type="journal article" date="2004" name="Appl. Environ. Microbiol.">
        <title>Chloromethane-dependent expression of the cmu gene cluster of Hyphomicrobium chloromethanicum.</title>
        <authorList>
            <person name="Borodina E."/>
            <person name="McDonald I.R."/>
            <person name="Murrell J.C."/>
        </authorList>
    </citation>
    <scope>NUCLEOTIDE SEQUENCE</scope>
    <source>
        <strain evidence="2">CM2</strain>
    </source>
</reference>
<evidence type="ECO:0000313" key="2">
    <source>
        <dbReference type="EMBL" id="AAK01344.1"/>
    </source>
</evidence>
<feature type="region of interest" description="Disordered" evidence="1">
    <location>
        <begin position="130"/>
        <end position="180"/>
    </location>
</feature>
<reference evidence="2" key="1">
    <citation type="journal article" date="2001" name="Appl. Environ. Microbiol.">
        <title>Chloromethane utilization gene cluster from Hyphomicrobium chloromethanicum strain CM2(T) and development of functional gene probes to detect halomethane-degrading bacteria.</title>
        <authorList>
            <person name="McAnulla C."/>
            <person name="Woodall C.A."/>
            <person name="McDonald I.R."/>
            <person name="Studer A."/>
            <person name="Vuilleumier S."/>
            <person name="Leisinger T."/>
            <person name="Murrell J.C."/>
        </authorList>
    </citation>
    <scope>NUCLEOTIDE SEQUENCE</scope>
    <source>
        <strain evidence="2">CM2</strain>
    </source>
</reference>
<proteinExistence type="predicted"/>
<protein>
    <submittedName>
        <fullName evidence="2">Transcriptional regulator</fullName>
    </submittedName>
</protein>
<evidence type="ECO:0000256" key="1">
    <source>
        <dbReference type="SAM" id="MobiDB-lite"/>
    </source>
</evidence>
<name>Q9APK1_9HYPH</name>
<feature type="region of interest" description="Disordered" evidence="1">
    <location>
        <begin position="201"/>
        <end position="225"/>
    </location>
</feature>
<dbReference type="AlphaFoldDB" id="Q9APK1"/>
<dbReference type="EMBL" id="AF281259">
    <property type="protein sequence ID" value="AAK01344.1"/>
    <property type="molecule type" value="Genomic_DNA"/>
</dbReference>
<sequence>MFGCGVKMGRRLSRPAAHFVLKTEMKIGNCHVAVEAHLNFKEERPARVARDRGQLAKTISAVALASSAASRCPSCRATIDPFMRTCHERANRSTSIRPASRASFSIMARMCARCCADALRMFSVCRHSKSELMNEQPSKSSRRNHSSNKSKMKSKRSSGDLSPSRIRISNQSRVQSCSRFSRNARTRASFDLKVPIERHLPRAGTGRRSCRRRRRSPVSGKQLIG</sequence>